<name>A0A1J1I019_9DIPT</name>
<sequence length="86" mass="9883">MKSLQNFLCCMPLEIGGHVIGWYTILTNILWIIVAYLIMFEDIVDHKIIDKDTSTIIFIFILTFSVTLAIVGYLCIKGTREEPMLQ</sequence>
<evidence type="ECO:0000313" key="2">
    <source>
        <dbReference type="EMBL" id="CRK92150.1"/>
    </source>
</evidence>
<protein>
    <submittedName>
        <fullName evidence="2">CLUMA_CG005761, isoform A</fullName>
    </submittedName>
</protein>
<feature type="transmembrane region" description="Helical" evidence="1">
    <location>
        <begin position="20"/>
        <end position="40"/>
    </location>
</feature>
<feature type="transmembrane region" description="Helical" evidence="1">
    <location>
        <begin position="55"/>
        <end position="76"/>
    </location>
</feature>
<dbReference type="EMBL" id="CVRI01000024">
    <property type="protein sequence ID" value="CRK92150.1"/>
    <property type="molecule type" value="Genomic_DNA"/>
</dbReference>
<evidence type="ECO:0000313" key="3">
    <source>
        <dbReference type="Proteomes" id="UP000183832"/>
    </source>
</evidence>
<keyword evidence="1" id="KW-0472">Membrane</keyword>
<keyword evidence="1" id="KW-0812">Transmembrane</keyword>
<keyword evidence="1" id="KW-1133">Transmembrane helix</keyword>
<organism evidence="2 3">
    <name type="scientific">Clunio marinus</name>
    <dbReference type="NCBI Taxonomy" id="568069"/>
    <lineage>
        <taxon>Eukaryota</taxon>
        <taxon>Metazoa</taxon>
        <taxon>Ecdysozoa</taxon>
        <taxon>Arthropoda</taxon>
        <taxon>Hexapoda</taxon>
        <taxon>Insecta</taxon>
        <taxon>Pterygota</taxon>
        <taxon>Neoptera</taxon>
        <taxon>Endopterygota</taxon>
        <taxon>Diptera</taxon>
        <taxon>Nematocera</taxon>
        <taxon>Chironomoidea</taxon>
        <taxon>Chironomidae</taxon>
        <taxon>Clunio</taxon>
    </lineage>
</organism>
<keyword evidence="3" id="KW-1185">Reference proteome</keyword>
<accession>A0A1J1I019</accession>
<dbReference type="Proteomes" id="UP000183832">
    <property type="component" value="Unassembled WGS sequence"/>
</dbReference>
<evidence type="ECO:0000256" key="1">
    <source>
        <dbReference type="SAM" id="Phobius"/>
    </source>
</evidence>
<gene>
    <name evidence="2" type="ORF">CLUMA_CG005761</name>
</gene>
<proteinExistence type="predicted"/>
<reference evidence="2 3" key="1">
    <citation type="submission" date="2015-04" db="EMBL/GenBank/DDBJ databases">
        <authorList>
            <person name="Syromyatnikov M.Y."/>
            <person name="Popov V.N."/>
        </authorList>
    </citation>
    <scope>NUCLEOTIDE SEQUENCE [LARGE SCALE GENOMIC DNA]</scope>
</reference>
<dbReference type="AlphaFoldDB" id="A0A1J1I019"/>